<dbReference type="Pfam" id="PF07690">
    <property type="entry name" value="MFS_1"/>
    <property type="match status" value="1"/>
</dbReference>
<reference evidence="8 9" key="1">
    <citation type="journal article" date="2014" name="Int. J. Syst. Evol. Microbiol.">
        <title>Complete genome sequence of Corynebacterium casei LMG S-19264T (=DSM 44701T), isolated from a smear-ripened cheese.</title>
        <authorList>
            <consortium name="US DOE Joint Genome Institute (JGI-PGF)"/>
            <person name="Walter F."/>
            <person name="Albersmeier A."/>
            <person name="Kalinowski J."/>
            <person name="Ruckert C."/>
        </authorList>
    </citation>
    <scope>NUCLEOTIDE SEQUENCE [LARGE SCALE GENOMIC DNA]</scope>
    <source>
        <strain evidence="8 9">KCTC 23968</strain>
    </source>
</reference>
<feature type="transmembrane region" description="Helical" evidence="6">
    <location>
        <begin position="36"/>
        <end position="53"/>
    </location>
</feature>
<dbReference type="Gene3D" id="1.20.1720.10">
    <property type="entry name" value="Multidrug resistance protein D"/>
    <property type="match status" value="1"/>
</dbReference>
<comment type="subcellular location">
    <subcellularLocation>
        <location evidence="1">Membrane</location>
        <topology evidence="1">Multi-pass membrane protein</topology>
    </subcellularLocation>
</comment>
<evidence type="ECO:0000256" key="6">
    <source>
        <dbReference type="SAM" id="Phobius"/>
    </source>
</evidence>
<evidence type="ECO:0000256" key="3">
    <source>
        <dbReference type="ARBA" id="ARBA00022692"/>
    </source>
</evidence>
<sequence length="391" mass="43033">MMAAIFGLQAMGIDVMLPALEIIGDHYNLQNENDQQLIIFAFILGFGFPQLVFGPISDRFGRKILLQLSLVGYFITGFACMVAPSFGSLLALRLLQGICCAGTRVSAGAIIRDLSKGRSMASILSLVYTVFMIVPIIAPAIGTAIMAVADWRWVFGMLGVFSGLVFIWTQFRLPSTLRVEDRRPFSAEKIIGGFKQVLTHRITIGYMLASGLIFGCLFAFIGASEQVFDEVFGRGEKFYLYFAGIAGLLAVMNYSNSRFVGRFGMRRISHVVVFTFIFLSLINLAYMQFFGQNFWVFYILFVLTFGCFGMMGANFSSLALEYMGDIAGTANAIYGFVTMTLSSFLGFLVARSFDGTIRPLLIAYVLLGVSSLIVILITEKGKLFGVGQGKE</sequence>
<dbReference type="PANTHER" id="PTHR23502:SF132">
    <property type="entry name" value="POLYAMINE TRANSPORTER 2-RELATED"/>
    <property type="match status" value="1"/>
</dbReference>
<feature type="transmembrane region" description="Helical" evidence="6">
    <location>
        <begin position="356"/>
        <end position="377"/>
    </location>
</feature>
<dbReference type="Proteomes" id="UP000600865">
    <property type="component" value="Unassembled WGS sequence"/>
</dbReference>
<dbReference type="InterPro" id="IPR011701">
    <property type="entry name" value="MFS"/>
</dbReference>
<feature type="transmembrane region" description="Helical" evidence="6">
    <location>
        <begin position="65"/>
        <end position="84"/>
    </location>
</feature>
<keyword evidence="3 6" id="KW-0812">Transmembrane</keyword>
<feature type="transmembrane region" description="Helical" evidence="6">
    <location>
        <begin position="295"/>
        <end position="320"/>
    </location>
</feature>
<feature type="transmembrane region" description="Helical" evidence="6">
    <location>
        <begin position="153"/>
        <end position="173"/>
    </location>
</feature>
<dbReference type="CDD" id="cd17320">
    <property type="entry name" value="MFS_MdfA_MDR_like"/>
    <property type="match status" value="1"/>
</dbReference>
<proteinExistence type="predicted"/>
<comment type="caution">
    <text evidence="8">The sequence shown here is derived from an EMBL/GenBank/DDBJ whole genome shotgun (WGS) entry which is preliminary data.</text>
</comment>
<evidence type="ECO:0000259" key="7">
    <source>
        <dbReference type="PROSITE" id="PS50850"/>
    </source>
</evidence>
<keyword evidence="5 6" id="KW-0472">Membrane</keyword>
<dbReference type="InterPro" id="IPR020846">
    <property type="entry name" value="MFS_dom"/>
</dbReference>
<dbReference type="PROSITE" id="PS50850">
    <property type="entry name" value="MFS"/>
    <property type="match status" value="1"/>
</dbReference>
<keyword evidence="2" id="KW-0813">Transport</keyword>
<keyword evidence="9" id="KW-1185">Reference proteome</keyword>
<dbReference type="PANTHER" id="PTHR23502">
    <property type="entry name" value="MAJOR FACILITATOR SUPERFAMILY"/>
    <property type="match status" value="1"/>
</dbReference>
<feature type="transmembrane region" description="Helical" evidence="6">
    <location>
        <begin position="204"/>
        <end position="223"/>
    </location>
</feature>
<dbReference type="GO" id="GO:0005886">
    <property type="term" value="C:plasma membrane"/>
    <property type="evidence" value="ECO:0007669"/>
    <property type="project" value="TreeGrafter"/>
</dbReference>
<name>A0A918KCP8_9PROT</name>
<dbReference type="AlphaFoldDB" id="A0A918KCP8"/>
<evidence type="ECO:0000256" key="2">
    <source>
        <dbReference type="ARBA" id="ARBA00022448"/>
    </source>
</evidence>
<accession>A0A918KCP8</accession>
<protein>
    <submittedName>
        <fullName evidence="8">Bcr/CflA family drug resistance efflux transporter</fullName>
    </submittedName>
</protein>
<feature type="transmembrane region" description="Helical" evidence="6">
    <location>
        <begin position="123"/>
        <end position="147"/>
    </location>
</feature>
<feature type="transmembrane region" description="Helical" evidence="6">
    <location>
        <begin position="268"/>
        <end position="289"/>
    </location>
</feature>
<evidence type="ECO:0000256" key="1">
    <source>
        <dbReference type="ARBA" id="ARBA00004141"/>
    </source>
</evidence>
<dbReference type="InterPro" id="IPR036259">
    <property type="entry name" value="MFS_trans_sf"/>
</dbReference>
<gene>
    <name evidence="8" type="ORF">GCM10011309_05750</name>
</gene>
<keyword evidence="4 6" id="KW-1133">Transmembrane helix</keyword>
<dbReference type="EMBL" id="BMYV01000001">
    <property type="protein sequence ID" value="GGX59071.1"/>
    <property type="molecule type" value="Genomic_DNA"/>
</dbReference>
<evidence type="ECO:0000256" key="4">
    <source>
        <dbReference type="ARBA" id="ARBA00022989"/>
    </source>
</evidence>
<evidence type="ECO:0000313" key="8">
    <source>
        <dbReference type="EMBL" id="GGX59071.1"/>
    </source>
</evidence>
<feature type="domain" description="Major facilitator superfamily (MFS) profile" evidence="7">
    <location>
        <begin position="1"/>
        <end position="382"/>
    </location>
</feature>
<feature type="transmembrane region" description="Helical" evidence="6">
    <location>
        <begin position="332"/>
        <end position="350"/>
    </location>
</feature>
<dbReference type="GO" id="GO:0022857">
    <property type="term" value="F:transmembrane transporter activity"/>
    <property type="evidence" value="ECO:0007669"/>
    <property type="project" value="InterPro"/>
</dbReference>
<evidence type="ECO:0000313" key="9">
    <source>
        <dbReference type="Proteomes" id="UP000600865"/>
    </source>
</evidence>
<organism evidence="8 9">
    <name type="scientific">Litorimonas cladophorae</name>
    <dbReference type="NCBI Taxonomy" id="1220491"/>
    <lineage>
        <taxon>Bacteria</taxon>
        <taxon>Pseudomonadati</taxon>
        <taxon>Pseudomonadota</taxon>
        <taxon>Alphaproteobacteria</taxon>
        <taxon>Maricaulales</taxon>
        <taxon>Robiginitomaculaceae</taxon>
    </lineage>
</organism>
<evidence type="ECO:0000256" key="5">
    <source>
        <dbReference type="ARBA" id="ARBA00023136"/>
    </source>
</evidence>
<feature type="transmembrane region" description="Helical" evidence="6">
    <location>
        <begin position="238"/>
        <end position="256"/>
    </location>
</feature>
<dbReference type="SUPFAM" id="SSF103473">
    <property type="entry name" value="MFS general substrate transporter"/>
    <property type="match status" value="1"/>
</dbReference>